<keyword evidence="7" id="KW-0675">Receptor</keyword>
<keyword evidence="5" id="KW-0297">G-protein coupled receptor</keyword>
<comment type="subcellular location">
    <subcellularLocation>
        <location evidence="1">Cell membrane</location>
        <topology evidence="1">Multi-pass membrane protein</topology>
    </subcellularLocation>
</comment>
<evidence type="ECO:0000256" key="3">
    <source>
        <dbReference type="ARBA" id="ARBA00022692"/>
    </source>
</evidence>
<dbReference type="PROSITE" id="PS50262">
    <property type="entry name" value="G_PROTEIN_RECEP_F1_2"/>
    <property type="match status" value="1"/>
</dbReference>
<feature type="transmembrane region" description="Helical" evidence="10">
    <location>
        <begin position="65"/>
        <end position="82"/>
    </location>
</feature>
<feature type="domain" description="G-protein coupled receptors family 1 profile" evidence="11">
    <location>
        <begin position="43"/>
        <end position="304"/>
    </location>
</feature>
<dbReference type="Gene3D" id="1.20.1070.10">
    <property type="entry name" value="Rhodopsin 7-helix transmembrane proteins"/>
    <property type="match status" value="1"/>
</dbReference>
<feature type="transmembrane region" description="Helical" evidence="10">
    <location>
        <begin position="183"/>
        <end position="210"/>
    </location>
</feature>
<dbReference type="GeneID" id="102806625"/>
<dbReference type="CDD" id="cd00637">
    <property type="entry name" value="7tm_classA_rhodopsin-like"/>
    <property type="match status" value="1"/>
</dbReference>
<evidence type="ECO:0000256" key="6">
    <source>
        <dbReference type="ARBA" id="ARBA00023136"/>
    </source>
</evidence>
<dbReference type="SUPFAM" id="SSF81321">
    <property type="entry name" value="Family A G protein-coupled receptor-like"/>
    <property type="match status" value="1"/>
</dbReference>
<dbReference type="RefSeq" id="XP_006816398.1">
    <property type="nucleotide sequence ID" value="XM_006816335.1"/>
</dbReference>
<evidence type="ECO:0000256" key="4">
    <source>
        <dbReference type="ARBA" id="ARBA00022989"/>
    </source>
</evidence>
<dbReference type="InterPro" id="IPR000276">
    <property type="entry name" value="GPCR_Rhodpsn"/>
</dbReference>
<feature type="transmembrane region" description="Helical" evidence="10">
    <location>
        <begin position="141"/>
        <end position="163"/>
    </location>
</feature>
<evidence type="ECO:0000256" key="7">
    <source>
        <dbReference type="ARBA" id="ARBA00023170"/>
    </source>
</evidence>
<accession>A0ABM0M8Q7</accession>
<dbReference type="PRINTS" id="PR00237">
    <property type="entry name" value="GPCRRHODOPSN"/>
</dbReference>
<keyword evidence="8" id="KW-0325">Glycoprotein</keyword>
<reference evidence="13" key="1">
    <citation type="submission" date="2025-08" db="UniProtKB">
        <authorList>
            <consortium name="RefSeq"/>
        </authorList>
    </citation>
    <scope>IDENTIFICATION</scope>
    <source>
        <tissue evidence="13">Testes</tissue>
    </source>
</reference>
<feature type="transmembrane region" description="Helical" evidence="10">
    <location>
        <begin position="102"/>
        <end position="120"/>
    </location>
</feature>
<dbReference type="PANTHER" id="PTHR24246">
    <property type="entry name" value="OLFACTORY RECEPTOR AND ADENOSINE RECEPTOR"/>
    <property type="match status" value="1"/>
</dbReference>
<evidence type="ECO:0000256" key="9">
    <source>
        <dbReference type="ARBA" id="ARBA00023224"/>
    </source>
</evidence>
<gene>
    <name evidence="13" type="primary">LOC102806625</name>
</gene>
<dbReference type="InterPro" id="IPR017452">
    <property type="entry name" value="GPCR_Rhodpsn_7TM"/>
</dbReference>
<keyword evidence="3 10" id="KW-0812">Transmembrane</keyword>
<keyword evidence="12" id="KW-1185">Reference proteome</keyword>
<evidence type="ECO:0000256" key="2">
    <source>
        <dbReference type="ARBA" id="ARBA00022475"/>
    </source>
</evidence>
<evidence type="ECO:0000259" key="11">
    <source>
        <dbReference type="PROSITE" id="PS50262"/>
    </source>
</evidence>
<evidence type="ECO:0000313" key="13">
    <source>
        <dbReference type="RefSeq" id="XP_006816398.1"/>
    </source>
</evidence>
<feature type="transmembrane region" description="Helical" evidence="10">
    <location>
        <begin position="285"/>
        <end position="306"/>
    </location>
</feature>
<evidence type="ECO:0000256" key="5">
    <source>
        <dbReference type="ARBA" id="ARBA00023040"/>
    </source>
</evidence>
<protein>
    <submittedName>
        <fullName evidence="13">Dopamine receptor 1-like</fullName>
    </submittedName>
</protein>
<keyword evidence="9" id="KW-0807">Transducer</keyword>
<keyword evidence="2" id="KW-1003">Cell membrane</keyword>
<organism evidence="12 13">
    <name type="scientific">Saccoglossus kowalevskii</name>
    <name type="common">Acorn worm</name>
    <dbReference type="NCBI Taxonomy" id="10224"/>
    <lineage>
        <taxon>Eukaryota</taxon>
        <taxon>Metazoa</taxon>
        <taxon>Hemichordata</taxon>
        <taxon>Enteropneusta</taxon>
        <taxon>Harrimaniidae</taxon>
        <taxon>Saccoglossus</taxon>
    </lineage>
</organism>
<dbReference type="PANTHER" id="PTHR24246:SF27">
    <property type="entry name" value="ADENOSINE RECEPTOR, ISOFORM A"/>
    <property type="match status" value="1"/>
</dbReference>
<keyword evidence="4 10" id="KW-1133">Transmembrane helix</keyword>
<name>A0ABM0M8Q7_SACKO</name>
<sequence>MAHHPTPPFWNTTLQDVIIDKPNVITNVTIVFLTIVCTTTIIVNAVTAIVILIDRTLRQQNHYMLLLNLSILGLLVGVVAVPKDIVLYVHRPAPWLCQLSTGVSIMFTLSVIGSTALLSLHKYVHIFYPLIYTTLVTTKRVGVAITAIWLLPIVIFLTVSVVAMANGEGFFNSVPGCEGYKPALVVVIVPTVFFITGVCIVLFTNIRIACLVREKRRHIRALTLETAVAGTEASQSTRPVALSKREVNVAITLFVILTTWIIFWTPVFVVIVLSVLYPNGSHGNALFWTTQLSYSFSTLCPFIYAFDKPFRVACNKYVFRKREVQSLQHIDTTRVTRRP</sequence>
<evidence type="ECO:0000256" key="8">
    <source>
        <dbReference type="ARBA" id="ARBA00023180"/>
    </source>
</evidence>
<keyword evidence="6 10" id="KW-0472">Membrane</keyword>
<evidence type="ECO:0000313" key="12">
    <source>
        <dbReference type="Proteomes" id="UP000694865"/>
    </source>
</evidence>
<evidence type="ECO:0000256" key="1">
    <source>
        <dbReference type="ARBA" id="ARBA00004651"/>
    </source>
</evidence>
<feature type="transmembrane region" description="Helical" evidence="10">
    <location>
        <begin position="30"/>
        <end position="53"/>
    </location>
</feature>
<feature type="transmembrane region" description="Helical" evidence="10">
    <location>
        <begin position="247"/>
        <end position="273"/>
    </location>
</feature>
<evidence type="ECO:0000256" key="10">
    <source>
        <dbReference type="SAM" id="Phobius"/>
    </source>
</evidence>
<dbReference type="Pfam" id="PF00001">
    <property type="entry name" value="7tm_1"/>
    <property type="match status" value="1"/>
</dbReference>
<dbReference type="Proteomes" id="UP000694865">
    <property type="component" value="Unplaced"/>
</dbReference>
<proteinExistence type="predicted"/>